<reference evidence="2 3" key="1">
    <citation type="submission" date="2017-08" db="EMBL/GenBank/DDBJ databases">
        <title>Reclassification of Bisgaard taxon 37 and 44.</title>
        <authorList>
            <person name="Christensen H."/>
        </authorList>
    </citation>
    <scope>NUCLEOTIDE SEQUENCE [LARGE SCALE GENOMIC DNA]</scope>
    <source>
        <strain evidence="2 3">B96_3</strain>
    </source>
</reference>
<dbReference type="AlphaFoldDB" id="A0A3A1Y117"/>
<dbReference type="Proteomes" id="UP000265691">
    <property type="component" value="Unassembled WGS sequence"/>
</dbReference>
<feature type="domain" description="Antitoxin SocA-like Panacea" evidence="1">
    <location>
        <begin position="61"/>
        <end position="145"/>
    </location>
</feature>
<keyword evidence="3" id="KW-1185">Reference proteome</keyword>
<evidence type="ECO:0000313" key="3">
    <source>
        <dbReference type="Proteomes" id="UP000265691"/>
    </source>
</evidence>
<name>A0A3A1Y117_9GAMM</name>
<evidence type="ECO:0000259" key="1">
    <source>
        <dbReference type="Pfam" id="PF13274"/>
    </source>
</evidence>
<dbReference type="Pfam" id="PF13274">
    <property type="entry name" value="SocA_Panacea"/>
    <property type="match status" value="1"/>
</dbReference>
<evidence type="ECO:0000313" key="2">
    <source>
        <dbReference type="EMBL" id="RIY31151.1"/>
    </source>
</evidence>
<dbReference type="InterPro" id="IPR025272">
    <property type="entry name" value="SocA_Panacea"/>
</dbReference>
<proteinExistence type="predicted"/>
<gene>
    <name evidence="2" type="ORF">CKF54_07445</name>
</gene>
<comment type="caution">
    <text evidence="2">The sequence shown here is derived from an EMBL/GenBank/DDBJ whole genome shotgun (WGS) entry which is preliminary data.</text>
</comment>
<sequence>MEEKYVFNDIDTLVTYLHSLQSNMSALQLQKSLYFLYALYVGMYYNSTQIAELGGEFYPDELFKADFEAWMYGPVIKEVLFKFQSNPNFYQDNLESPEYKTFISELTQKTYGKHVLKFVKDVFKDIVAKSDFMLVERSKKDPAWQKAFKAEDKTMSNELIIKQYLKIFRKS</sequence>
<organism evidence="2 3">
    <name type="scientific">Psittacicella hinzii</name>
    <dbReference type="NCBI Taxonomy" id="2028575"/>
    <lineage>
        <taxon>Bacteria</taxon>
        <taxon>Pseudomonadati</taxon>
        <taxon>Pseudomonadota</taxon>
        <taxon>Gammaproteobacteria</taxon>
        <taxon>Pasteurellales</taxon>
        <taxon>Psittacicellaceae</taxon>
        <taxon>Psittacicella</taxon>
    </lineage>
</organism>
<dbReference type="RefSeq" id="WP_119525727.1">
    <property type="nucleotide sequence ID" value="NZ_NRHC01000124.1"/>
</dbReference>
<accession>A0A3A1Y117</accession>
<dbReference type="OrthoDB" id="9799173at2"/>
<protein>
    <recommendedName>
        <fullName evidence="1">Antitoxin SocA-like Panacea domain-containing protein</fullName>
    </recommendedName>
</protein>
<dbReference type="EMBL" id="NRHC01000124">
    <property type="protein sequence ID" value="RIY31151.1"/>
    <property type="molecule type" value="Genomic_DNA"/>
</dbReference>